<evidence type="ECO:0000313" key="2">
    <source>
        <dbReference type="EMBL" id="KAJ1085235.1"/>
    </source>
</evidence>
<dbReference type="Proteomes" id="UP001066276">
    <property type="component" value="Chromosome 12"/>
</dbReference>
<reference evidence="2" key="1">
    <citation type="journal article" date="2022" name="bioRxiv">
        <title>Sequencing and chromosome-scale assembly of the giantPleurodeles waltlgenome.</title>
        <authorList>
            <person name="Brown T."/>
            <person name="Elewa A."/>
            <person name="Iarovenko S."/>
            <person name="Subramanian E."/>
            <person name="Araus A.J."/>
            <person name="Petzold A."/>
            <person name="Susuki M."/>
            <person name="Suzuki K.-i.T."/>
            <person name="Hayashi T."/>
            <person name="Toyoda A."/>
            <person name="Oliveira C."/>
            <person name="Osipova E."/>
            <person name="Leigh N.D."/>
            <person name="Simon A."/>
            <person name="Yun M.H."/>
        </authorList>
    </citation>
    <scope>NUCLEOTIDE SEQUENCE</scope>
    <source>
        <strain evidence="2">20211129_DDA</strain>
        <tissue evidence="2">Liver</tissue>
    </source>
</reference>
<name>A0AAV7LC99_PLEWA</name>
<dbReference type="AlphaFoldDB" id="A0AAV7LC99"/>
<dbReference type="EMBL" id="JANPWB010000016">
    <property type="protein sequence ID" value="KAJ1085235.1"/>
    <property type="molecule type" value="Genomic_DNA"/>
</dbReference>
<keyword evidence="3" id="KW-1185">Reference proteome</keyword>
<gene>
    <name evidence="2" type="ORF">NDU88_005368</name>
</gene>
<sequence length="71" mass="7990">MWGRSRPSWVDRAGRHPRGRPPKRWGYGTSTRKNDEEMCSTCGPPPGPEAPLIRRRGTPTMRPGARLGPPR</sequence>
<protein>
    <submittedName>
        <fullName evidence="2">Uncharacterized protein</fullName>
    </submittedName>
</protein>
<organism evidence="2 3">
    <name type="scientific">Pleurodeles waltl</name>
    <name type="common">Iberian ribbed newt</name>
    <dbReference type="NCBI Taxonomy" id="8319"/>
    <lineage>
        <taxon>Eukaryota</taxon>
        <taxon>Metazoa</taxon>
        <taxon>Chordata</taxon>
        <taxon>Craniata</taxon>
        <taxon>Vertebrata</taxon>
        <taxon>Euteleostomi</taxon>
        <taxon>Amphibia</taxon>
        <taxon>Batrachia</taxon>
        <taxon>Caudata</taxon>
        <taxon>Salamandroidea</taxon>
        <taxon>Salamandridae</taxon>
        <taxon>Pleurodelinae</taxon>
        <taxon>Pleurodeles</taxon>
    </lineage>
</organism>
<feature type="region of interest" description="Disordered" evidence="1">
    <location>
        <begin position="1"/>
        <end position="71"/>
    </location>
</feature>
<accession>A0AAV7LC99</accession>
<proteinExistence type="predicted"/>
<evidence type="ECO:0000256" key="1">
    <source>
        <dbReference type="SAM" id="MobiDB-lite"/>
    </source>
</evidence>
<comment type="caution">
    <text evidence="2">The sequence shown here is derived from an EMBL/GenBank/DDBJ whole genome shotgun (WGS) entry which is preliminary data.</text>
</comment>
<evidence type="ECO:0000313" key="3">
    <source>
        <dbReference type="Proteomes" id="UP001066276"/>
    </source>
</evidence>